<feature type="compositionally biased region" description="Basic and acidic residues" evidence="1">
    <location>
        <begin position="1"/>
        <end position="58"/>
    </location>
</feature>
<feature type="non-terminal residue" evidence="2">
    <location>
        <position position="1"/>
    </location>
</feature>
<gene>
    <name evidence="2" type="ORF">THAOC_19904</name>
</gene>
<reference evidence="2 3" key="1">
    <citation type="journal article" date="2012" name="Genome Biol.">
        <title>Genome and low-iron response of an oceanic diatom adapted to chronic iron limitation.</title>
        <authorList>
            <person name="Lommer M."/>
            <person name="Specht M."/>
            <person name="Roy A.S."/>
            <person name="Kraemer L."/>
            <person name="Andreson R."/>
            <person name="Gutowska M.A."/>
            <person name="Wolf J."/>
            <person name="Bergner S.V."/>
            <person name="Schilhabel M.B."/>
            <person name="Klostermeier U.C."/>
            <person name="Beiko R.G."/>
            <person name="Rosenstiel P."/>
            <person name="Hippler M."/>
            <person name="Laroche J."/>
        </authorList>
    </citation>
    <scope>NUCLEOTIDE SEQUENCE [LARGE SCALE GENOMIC DNA]</scope>
    <source>
        <strain evidence="2 3">CCMP1005</strain>
    </source>
</reference>
<evidence type="ECO:0000313" key="3">
    <source>
        <dbReference type="Proteomes" id="UP000266841"/>
    </source>
</evidence>
<dbReference type="eggNOG" id="ENOG502TB0S">
    <property type="taxonomic scope" value="Eukaryota"/>
</dbReference>
<name>K0S3L5_THAOC</name>
<dbReference type="AlphaFoldDB" id="K0S3L5"/>
<dbReference type="EMBL" id="AGNL01022236">
    <property type="protein sequence ID" value="EJK59825.1"/>
    <property type="molecule type" value="Genomic_DNA"/>
</dbReference>
<comment type="caution">
    <text evidence="2">The sequence shown here is derived from an EMBL/GenBank/DDBJ whole genome shotgun (WGS) entry which is preliminary data.</text>
</comment>
<accession>K0S3L5</accession>
<organism evidence="2 3">
    <name type="scientific">Thalassiosira oceanica</name>
    <name type="common">Marine diatom</name>
    <dbReference type="NCBI Taxonomy" id="159749"/>
    <lineage>
        <taxon>Eukaryota</taxon>
        <taxon>Sar</taxon>
        <taxon>Stramenopiles</taxon>
        <taxon>Ochrophyta</taxon>
        <taxon>Bacillariophyta</taxon>
        <taxon>Coscinodiscophyceae</taxon>
        <taxon>Thalassiosirophycidae</taxon>
        <taxon>Thalassiosirales</taxon>
        <taxon>Thalassiosiraceae</taxon>
        <taxon>Thalassiosira</taxon>
    </lineage>
</organism>
<proteinExistence type="predicted"/>
<dbReference type="Proteomes" id="UP000266841">
    <property type="component" value="Unassembled WGS sequence"/>
</dbReference>
<protein>
    <submittedName>
        <fullName evidence="2">Uncharacterized protein</fullName>
    </submittedName>
</protein>
<evidence type="ECO:0000256" key="1">
    <source>
        <dbReference type="SAM" id="MobiDB-lite"/>
    </source>
</evidence>
<sequence>RRLARRGDRLRPPGGRLDEAGERAHRPEEAVAARFRPEGAAARRREPPERVVEEEERHHRGRGQGGEDRGQEQQRLVGLVRRTSFCWDKDKNCPSAKMPLTTRAPELMEVGGARVCNAIRGGR</sequence>
<evidence type="ECO:0000313" key="2">
    <source>
        <dbReference type="EMBL" id="EJK59825.1"/>
    </source>
</evidence>
<feature type="region of interest" description="Disordered" evidence="1">
    <location>
        <begin position="1"/>
        <end position="74"/>
    </location>
</feature>
<keyword evidence="3" id="KW-1185">Reference proteome</keyword>